<name>A0A0L0F7T2_9EUKA</name>
<dbReference type="RefSeq" id="XP_014146508.1">
    <property type="nucleotide sequence ID" value="XM_014291033.1"/>
</dbReference>
<dbReference type="EMBL" id="KQ246764">
    <property type="protein sequence ID" value="KNC72606.1"/>
    <property type="molecule type" value="Genomic_DNA"/>
</dbReference>
<dbReference type="GeneID" id="25915340"/>
<reference evidence="1 2" key="1">
    <citation type="submission" date="2011-02" db="EMBL/GenBank/DDBJ databases">
        <title>The Genome Sequence of Sphaeroforma arctica JP610.</title>
        <authorList>
            <consortium name="The Broad Institute Genome Sequencing Platform"/>
            <person name="Russ C."/>
            <person name="Cuomo C."/>
            <person name="Young S.K."/>
            <person name="Zeng Q."/>
            <person name="Gargeya S."/>
            <person name="Alvarado L."/>
            <person name="Berlin A."/>
            <person name="Chapman S.B."/>
            <person name="Chen Z."/>
            <person name="Freedman E."/>
            <person name="Gellesch M."/>
            <person name="Goldberg J."/>
            <person name="Griggs A."/>
            <person name="Gujja S."/>
            <person name="Heilman E."/>
            <person name="Heiman D."/>
            <person name="Howarth C."/>
            <person name="Mehta T."/>
            <person name="Neiman D."/>
            <person name="Pearson M."/>
            <person name="Roberts A."/>
            <person name="Saif S."/>
            <person name="Shea T."/>
            <person name="Shenoy N."/>
            <person name="Sisk P."/>
            <person name="Stolte C."/>
            <person name="Sykes S."/>
            <person name="White J."/>
            <person name="Yandava C."/>
            <person name="Burger G."/>
            <person name="Gray M.W."/>
            <person name="Holland P.W.H."/>
            <person name="King N."/>
            <person name="Lang F.B.F."/>
            <person name="Roger A.J."/>
            <person name="Ruiz-Trillo I."/>
            <person name="Haas B."/>
            <person name="Nusbaum C."/>
            <person name="Birren B."/>
        </authorList>
    </citation>
    <scope>NUCLEOTIDE SEQUENCE [LARGE SCALE GENOMIC DNA]</scope>
    <source>
        <strain evidence="1 2">JP610</strain>
    </source>
</reference>
<feature type="non-terminal residue" evidence="1">
    <location>
        <position position="1"/>
    </location>
</feature>
<gene>
    <name evidence="1" type="ORF">SARC_14836</name>
</gene>
<dbReference type="Proteomes" id="UP000054560">
    <property type="component" value="Unassembled WGS sequence"/>
</dbReference>
<protein>
    <submittedName>
        <fullName evidence="1">Uncharacterized protein</fullName>
    </submittedName>
</protein>
<dbReference type="AlphaFoldDB" id="A0A0L0F7T2"/>
<feature type="non-terminal residue" evidence="1">
    <location>
        <position position="54"/>
    </location>
</feature>
<keyword evidence="2" id="KW-1185">Reference proteome</keyword>
<evidence type="ECO:0000313" key="1">
    <source>
        <dbReference type="EMBL" id="KNC72606.1"/>
    </source>
</evidence>
<accession>A0A0L0F7T2</accession>
<evidence type="ECO:0000313" key="2">
    <source>
        <dbReference type="Proteomes" id="UP000054560"/>
    </source>
</evidence>
<sequence length="54" mass="6337">AVKNFKLGPSTLRDIVLNGFRASFHPSRNAKTKKEYVDKVIRYYDSIEMKYGFH</sequence>
<proteinExistence type="predicted"/>
<organism evidence="1 2">
    <name type="scientific">Sphaeroforma arctica JP610</name>
    <dbReference type="NCBI Taxonomy" id="667725"/>
    <lineage>
        <taxon>Eukaryota</taxon>
        <taxon>Ichthyosporea</taxon>
        <taxon>Ichthyophonida</taxon>
        <taxon>Sphaeroforma</taxon>
    </lineage>
</organism>